<dbReference type="AlphaFoldDB" id="A0A1I1U6S6"/>
<name>A0A1I1U6S6_9RHOB</name>
<proteinExistence type="predicted"/>
<organism evidence="1 2">
    <name type="scientific">Roseivivax sediminis</name>
    <dbReference type="NCBI Taxonomy" id="936889"/>
    <lineage>
        <taxon>Bacteria</taxon>
        <taxon>Pseudomonadati</taxon>
        <taxon>Pseudomonadota</taxon>
        <taxon>Alphaproteobacteria</taxon>
        <taxon>Rhodobacterales</taxon>
        <taxon>Roseobacteraceae</taxon>
        <taxon>Roseivivax</taxon>
    </lineage>
</organism>
<dbReference type="EMBL" id="FOMS01000002">
    <property type="protein sequence ID" value="SFD66469.1"/>
    <property type="molecule type" value="Genomic_DNA"/>
</dbReference>
<dbReference type="Proteomes" id="UP000325289">
    <property type="component" value="Unassembled WGS sequence"/>
</dbReference>
<keyword evidence="2" id="KW-1185">Reference proteome</keyword>
<reference evidence="1 2" key="1">
    <citation type="submission" date="2016-10" db="EMBL/GenBank/DDBJ databases">
        <authorList>
            <person name="Varghese N."/>
            <person name="Submissions S."/>
        </authorList>
    </citation>
    <scope>NUCLEOTIDE SEQUENCE [LARGE SCALE GENOMIC DNA]</scope>
    <source>
        <strain evidence="2">YIM D21,KCTC 23444,ACCC 10710</strain>
    </source>
</reference>
<evidence type="ECO:0000313" key="1">
    <source>
        <dbReference type="EMBL" id="SFD66469.1"/>
    </source>
</evidence>
<sequence length="397" mass="44075">MHKTGSSAIQAGLSEYDDGETFYAPLGRPNQSAALVTAVSAGYRDYHVWRKAGLTAAEIDTRRDQARADIAAALARRDRRRAIFSGEDVSSLPRAEFAALVAWLAEAGPVTLLVYLRDPADYAASALQQIIQGGARHLPRRVTQRMRGVLTAAKATGARLIVRDYRPDSFPQADVVADVCALLDLDRARCGTERPNTRMSATALRLLWQFNCGNPAFQGDPKLLRAHERLKHILRETFANAAPIPLEPFAGLADYDDIGWLRDTHGITYRDRSAGATAEDARRWLDEVPEDATKALAEVLARHDLRAPDGADPVWMLNRIYYLCLSEDHYDPKTRTLRTPRLGIDDLPALRSAALSHNEARPLDRGEARHLLDLALRIRPNGPVLLRTRAAWDRDKG</sequence>
<protein>
    <submittedName>
        <fullName evidence="1">Uncharacterized protein</fullName>
    </submittedName>
</protein>
<evidence type="ECO:0000313" key="2">
    <source>
        <dbReference type="Proteomes" id="UP000325289"/>
    </source>
</evidence>
<gene>
    <name evidence="1" type="ORF">SAMN04515678_102183</name>
</gene>
<accession>A0A1I1U6S6</accession>